<dbReference type="InterPro" id="IPR006145">
    <property type="entry name" value="PsdUridine_synth_RsuA/RluA"/>
</dbReference>
<dbReference type="GO" id="GO:0001522">
    <property type="term" value="P:pseudouridine synthesis"/>
    <property type="evidence" value="ECO:0007669"/>
    <property type="project" value="InterPro"/>
</dbReference>
<evidence type="ECO:0000313" key="5">
    <source>
        <dbReference type="Proteomes" id="UP000276223"/>
    </source>
</evidence>
<name>A0A3N1UFZ4_9BACT</name>
<sequence length="273" mass="30410">MSLHNVGQADPLHLACATSQKPLAFVHPLWPVLHVDNHLLAVYKPAGLLVQGDPSGDLSLLDLARKWIKERYKKPGNVFVGLVHRLDRPVSGLVLLARTSKAASRLSAVFRENRAQKIYLAVVEGRPSRACATLVHGLIRQESKSVAVLPVKTPGTQRAELHYRTVAFSDQRTLLAVHLKTGRKHQIRAQLAHEGCPIVGDVRYGAPTPLPYRSIALHAWKLTLPHPTKGEAVEISCPLPLNWPWSQEDMGNLSILSPFRPLWHWCQYEPNLT</sequence>
<dbReference type="Pfam" id="PF00849">
    <property type="entry name" value="PseudoU_synth_2"/>
    <property type="match status" value="1"/>
</dbReference>
<dbReference type="CDD" id="cd02869">
    <property type="entry name" value="PseudoU_synth_RluA_like"/>
    <property type="match status" value="1"/>
</dbReference>
<gene>
    <name evidence="4" type="ORF">EDC27_2862</name>
</gene>
<dbReference type="GO" id="GO:0009982">
    <property type="term" value="F:pseudouridine synthase activity"/>
    <property type="evidence" value="ECO:0007669"/>
    <property type="project" value="InterPro"/>
</dbReference>
<feature type="domain" description="Pseudouridine synthase RsuA/RluA-like" evidence="3">
    <location>
        <begin position="38"/>
        <end position="193"/>
    </location>
</feature>
<keyword evidence="5" id="KW-1185">Reference proteome</keyword>
<dbReference type="PANTHER" id="PTHR21600:SF83">
    <property type="entry name" value="PSEUDOURIDYLATE SYNTHASE RPUSD4, MITOCHONDRIAL"/>
    <property type="match status" value="1"/>
</dbReference>
<dbReference type="GO" id="GO:0006396">
    <property type="term" value="P:RNA processing"/>
    <property type="evidence" value="ECO:0007669"/>
    <property type="project" value="UniProtKB-ARBA"/>
</dbReference>
<comment type="similarity">
    <text evidence="1">Belongs to the pseudouridine synthase RluA family.</text>
</comment>
<accession>A0A3N1UFZ4</accession>
<dbReference type="Gene3D" id="3.30.2350.10">
    <property type="entry name" value="Pseudouridine synthase"/>
    <property type="match status" value="1"/>
</dbReference>
<dbReference type="InterPro" id="IPR050188">
    <property type="entry name" value="RluA_PseudoU_synthase"/>
</dbReference>
<evidence type="ECO:0000256" key="1">
    <source>
        <dbReference type="ARBA" id="ARBA00010876"/>
    </source>
</evidence>
<dbReference type="AlphaFoldDB" id="A0A3N1UFZ4"/>
<dbReference type="OrthoDB" id="128480at2"/>
<protein>
    <submittedName>
        <fullName evidence="4">23S rRNA pseudouridine1911/1915/1917 synthase</fullName>
    </submittedName>
</protein>
<organism evidence="4 5">
    <name type="scientific">Desulfosoma caldarium</name>
    <dbReference type="NCBI Taxonomy" id="610254"/>
    <lineage>
        <taxon>Bacteria</taxon>
        <taxon>Pseudomonadati</taxon>
        <taxon>Thermodesulfobacteriota</taxon>
        <taxon>Syntrophobacteria</taxon>
        <taxon>Syntrophobacterales</taxon>
        <taxon>Syntrophobacteraceae</taxon>
        <taxon>Desulfosoma</taxon>
    </lineage>
</organism>
<dbReference type="InterPro" id="IPR006224">
    <property type="entry name" value="PsdUridine_synth_RluA-like_CS"/>
</dbReference>
<dbReference type="GO" id="GO:0003723">
    <property type="term" value="F:RNA binding"/>
    <property type="evidence" value="ECO:0007669"/>
    <property type="project" value="InterPro"/>
</dbReference>
<dbReference type="Proteomes" id="UP000276223">
    <property type="component" value="Unassembled WGS sequence"/>
</dbReference>
<dbReference type="InterPro" id="IPR020103">
    <property type="entry name" value="PsdUridine_synth_cat_dom_sf"/>
</dbReference>
<dbReference type="RefSeq" id="WP_123291304.1">
    <property type="nucleotide sequence ID" value="NZ_RJVA01000015.1"/>
</dbReference>
<evidence type="ECO:0000259" key="3">
    <source>
        <dbReference type="Pfam" id="PF00849"/>
    </source>
</evidence>
<evidence type="ECO:0000256" key="2">
    <source>
        <dbReference type="ARBA" id="ARBA00023235"/>
    </source>
</evidence>
<dbReference type="PANTHER" id="PTHR21600">
    <property type="entry name" value="MITOCHONDRIAL RNA PSEUDOURIDINE SYNTHASE"/>
    <property type="match status" value="1"/>
</dbReference>
<evidence type="ECO:0000313" key="4">
    <source>
        <dbReference type="EMBL" id="ROQ90242.1"/>
    </source>
</evidence>
<dbReference type="EMBL" id="RJVA01000015">
    <property type="protein sequence ID" value="ROQ90242.1"/>
    <property type="molecule type" value="Genomic_DNA"/>
</dbReference>
<dbReference type="GO" id="GO:0140098">
    <property type="term" value="F:catalytic activity, acting on RNA"/>
    <property type="evidence" value="ECO:0007669"/>
    <property type="project" value="UniProtKB-ARBA"/>
</dbReference>
<dbReference type="PROSITE" id="PS01129">
    <property type="entry name" value="PSI_RLU"/>
    <property type="match status" value="1"/>
</dbReference>
<proteinExistence type="inferred from homology"/>
<dbReference type="SUPFAM" id="SSF55120">
    <property type="entry name" value="Pseudouridine synthase"/>
    <property type="match status" value="1"/>
</dbReference>
<comment type="caution">
    <text evidence="4">The sequence shown here is derived from an EMBL/GenBank/DDBJ whole genome shotgun (WGS) entry which is preliminary data.</text>
</comment>
<keyword evidence="2" id="KW-0413">Isomerase</keyword>
<reference evidence="4 5" key="1">
    <citation type="submission" date="2018-11" db="EMBL/GenBank/DDBJ databases">
        <title>Genomic Encyclopedia of Type Strains, Phase IV (KMG-IV): sequencing the most valuable type-strain genomes for metagenomic binning, comparative biology and taxonomic classification.</title>
        <authorList>
            <person name="Goeker M."/>
        </authorList>
    </citation>
    <scope>NUCLEOTIDE SEQUENCE [LARGE SCALE GENOMIC DNA]</scope>
    <source>
        <strain evidence="4 5">DSM 22027</strain>
    </source>
</reference>